<feature type="signal peptide" evidence="5">
    <location>
        <begin position="1"/>
        <end position="19"/>
    </location>
</feature>
<dbReference type="GO" id="GO:0016042">
    <property type="term" value="P:lipid catabolic process"/>
    <property type="evidence" value="ECO:0007669"/>
    <property type="project" value="UniProtKB-KW"/>
</dbReference>
<keyword evidence="4" id="KW-0443">Lipid metabolism</keyword>
<evidence type="ECO:0000256" key="1">
    <source>
        <dbReference type="ARBA" id="ARBA00013201"/>
    </source>
</evidence>
<dbReference type="GO" id="GO:0003847">
    <property type="term" value="F:1-alkyl-2-acetylglycerophosphocholine esterase activity"/>
    <property type="evidence" value="ECO:0007669"/>
    <property type="project" value="UniProtKB-EC"/>
</dbReference>
<accession>A0A7C8M691</accession>
<evidence type="ECO:0000256" key="2">
    <source>
        <dbReference type="ARBA" id="ARBA00022801"/>
    </source>
</evidence>
<evidence type="ECO:0000256" key="4">
    <source>
        <dbReference type="ARBA" id="ARBA00023098"/>
    </source>
</evidence>
<keyword evidence="5" id="KW-0732">Signal</keyword>
<dbReference type="PANTHER" id="PTHR10272">
    <property type="entry name" value="PLATELET-ACTIVATING FACTOR ACETYLHYDROLASE"/>
    <property type="match status" value="1"/>
</dbReference>
<evidence type="ECO:0000313" key="7">
    <source>
        <dbReference type="Proteomes" id="UP000481861"/>
    </source>
</evidence>
<dbReference type="AlphaFoldDB" id="A0A7C8M691"/>
<dbReference type="OrthoDB" id="2363873at2759"/>
<dbReference type="SUPFAM" id="SSF53474">
    <property type="entry name" value="alpha/beta-Hydrolases"/>
    <property type="match status" value="1"/>
</dbReference>
<keyword evidence="7" id="KW-1185">Reference proteome</keyword>
<dbReference type="PANTHER" id="PTHR10272:SF14">
    <property type="entry name" value="PAF ACETYLHYDROLASE FAMILY PROTEIN"/>
    <property type="match status" value="1"/>
</dbReference>
<dbReference type="Gene3D" id="3.40.50.1820">
    <property type="entry name" value="alpha/beta hydrolase"/>
    <property type="match status" value="1"/>
</dbReference>
<dbReference type="Proteomes" id="UP000481861">
    <property type="component" value="Unassembled WGS sequence"/>
</dbReference>
<keyword evidence="2" id="KW-0378">Hydrolase</keyword>
<evidence type="ECO:0000256" key="3">
    <source>
        <dbReference type="ARBA" id="ARBA00022963"/>
    </source>
</evidence>
<organism evidence="6 7">
    <name type="scientific">Massariosphaeria phaeospora</name>
    <dbReference type="NCBI Taxonomy" id="100035"/>
    <lineage>
        <taxon>Eukaryota</taxon>
        <taxon>Fungi</taxon>
        <taxon>Dikarya</taxon>
        <taxon>Ascomycota</taxon>
        <taxon>Pezizomycotina</taxon>
        <taxon>Dothideomycetes</taxon>
        <taxon>Pleosporomycetidae</taxon>
        <taxon>Pleosporales</taxon>
        <taxon>Pleosporales incertae sedis</taxon>
        <taxon>Massariosphaeria</taxon>
    </lineage>
</organism>
<keyword evidence="3" id="KW-0442">Lipid degradation</keyword>
<sequence>MVYIAALVAIAVLLSSAQAIIFPNPYPSAEGHNKTAAIAQFPVFDYSTQGPDDPQHGPRKLTVSLFYPIEDTNCTAECVVPYMWDHAAKVSNAQFFGDKDAGVFEQFAFNTCCGSNATNDAAKLPLVVLEPEVATSRHLYSAIAKNLAENGVAVVTIDHPSDANALALDPFTAPQPSTDTAQRAIETRIQDINLVLGQLAQQPVLDAAFPYLSFRTAFNTTSPGALAILGHGLGGTVATALAASDPRYRFSINMDGPPPLLTRLTAAYTLFFGRETYRRDNDARWLAAWKMLTGKATEFDLQRGGHFDYSDLPVIATWQRPKYGEDKKVARGLGGLGVKAVNITADFVVGYAR</sequence>
<proteinExistence type="predicted"/>
<feature type="non-terminal residue" evidence="6">
    <location>
        <position position="353"/>
    </location>
</feature>
<comment type="caution">
    <text evidence="6">The sequence shown here is derived from an EMBL/GenBank/DDBJ whole genome shotgun (WGS) entry which is preliminary data.</text>
</comment>
<dbReference type="InterPro" id="IPR029058">
    <property type="entry name" value="AB_hydrolase_fold"/>
</dbReference>
<evidence type="ECO:0000256" key="5">
    <source>
        <dbReference type="SAM" id="SignalP"/>
    </source>
</evidence>
<dbReference type="Pfam" id="PF03403">
    <property type="entry name" value="PAF-AH_p_II"/>
    <property type="match status" value="1"/>
</dbReference>
<reference evidence="6 7" key="1">
    <citation type="submission" date="2020-01" db="EMBL/GenBank/DDBJ databases">
        <authorList>
            <consortium name="DOE Joint Genome Institute"/>
            <person name="Haridas S."/>
            <person name="Albert R."/>
            <person name="Binder M."/>
            <person name="Bloem J."/>
            <person name="Labutti K."/>
            <person name="Salamov A."/>
            <person name="Andreopoulos B."/>
            <person name="Baker S.E."/>
            <person name="Barry K."/>
            <person name="Bills G."/>
            <person name="Bluhm B.H."/>
            <person name="Cannon C."/>
            <person name="Castanera R."/>
            <person name="Culley D.E."/>
            <person name="Daum C."/>
            <person name="Ezra D."/>
            <person name="Gonzalez J.B."/>
            <person name="Henrissat B."/>
            <person name="Kuo A."/>
            <person name="Liang C."/>
            <person name="Lipzen A."/>
            <person name="Lutzoni F."/>
            <person name="Magnuson J."/>
            <person name="Mondo S."/>
            <person name="Nolan M."/>
            <person name="Ohm R."/>
            <person name="Pangilinan J."/>
            <person name="Park H.-J.H."/>
            <person name="Ramirez L."/>
            <person name="Alfaro M."/>
            <person name="Sun H."/>
            <person name="Tritt A."/>
            <person name="Yoshinaga Y."/>
            <person name="Zwiers L.-H.L."/>
            <person name="Turgeon B.G."/>
            <person name="Goodwin S.B."/>
            <person name="Spatafora J.W."/>
            <person name="Crous P.W."/>
            <person name="Grigoriev I.V."/>
        </authorList>
    </citation>
    <scope>NUCLEOTIDE SEQUENCE [LARGE SCALE GENOMIC DNA]</scope>
    <source>
        <strain evidence="6 7">CBS 611.86</strain>
    </source>
</reference>
<feature type="chain" id="PRO_5029006391" description="1-alkyl-2-acetylglycerophosphocholine esterase" evidence="5">
    <location>
        <begin position="20"/>
        <end position="353"/>
    </location>
</feature>
<dbReference type="EC" id="3.1.1.47" evidence="1"/>
<dbReference type="EMBL" id="JAADJZ010000038">
    <property type="protein sequence ID" value="KAF2864902.1"/>
    <property type="molecule type" value="Genomic_DNA"/>
</dbReference>
<gene>
    <name evidence="6" type="ORF">BDV95DRAFT_531943</name>
</gene>
<name>A0A7C8M691_9PLEO</name>
<evidence type="ECO:0000313" key="6">
    <source>
        <dbReference type="EMBL" id="KAF2864902.1"/>
    </source>
</evidence>
<protein>
    <recommendedName>
        <fullName evidence="1">1-alkyl-2-acetylglycerophosphocholine esterase</fullName>
        <ecNumber evidence="1">3.1.1.47</ecNumber>
    </recommendedName>
</protein>